<keyword evidence="5" id="KW-0560">Oxidoreductase</keyword>
<dbReference type="InterPro" id="IPR017972">
    <property type="entry name" value="Cyt_P450_CS"/>
</dbReference>
<protein>
    <submittedName>
        <fullName evidence="6">Cytochrome P450 2B19</fullName>
    </submittedName>
</protein>
<comment type="similarity">
    <text evidence="1 5">Belongs to the cytochrome P450 family.</text>
</comment>
<dbReference type="GO" id="GO:0006805">
    <property type="term" value="P:xenobiotic metabolic process"/>
    <property type="evidence" value="ECO:0007669"/>
    <property type="project" value="TreeGrafter"/>
</dbReference>
<evidence type="ECO:0000256" key="4">
    <source>
        <dbReference type="PIRSR" id="PIRSR602401-1"/>
    </source>
</evidence>
<dbReference type="Pfam" id="PF00067">
    <property type="entry name" value="p450"/>
    <property type="match status" value="1"/>
</dbReference>
<evidence type="ECO:0000313" key="6">
    <source>
        <dbReference type="EMBL" id="EKC24418.1"/>
    </source>
</evidence>
<name>K1PRW4_MAGGI</name>
<comment type="cofactor">
    <cofactor evidence="4">
        <name>heme</name>
        <dbReference type="ChEBI" id="CHEBI:30413"/>
    </cofactor>
</comment>
<dbReference type="SUPFAM" id="SSF48264">
    <property type="entry name" value="Cytochrome P450"/>
    <property type="match status" value="1"/>
</dbReference>
<evidence type="ECO:0000256" key="2">
    <source>
        <dbReference type="ARBA" id="ARBA00022723"/>
    </source>
</evidence>
<dbReference type="GO" id="GO:0006082">
    <property type="term" value="P:organic acid metabolic process"/>
    <property type="evidence" value="ECO:0007669"/>
    <property type="project" value="TreeGrafter"/>
</dbReference>
<dbReference type="EMBL" id="JH816458">
    <property type="protein sequence ID" value="EKC24418.1"/>
    <property type="molecule type" value="Genomic_DNA"/>
</dbReference>
<dbReference type="GO" id="GO:0008395">
    <property type="term" value="F:steroid hydroxylase activity"/>
    <property type="evidence" value="ECO:0007669"/>
    <property type="project" value="TreeGrafter"/>
</dbReference>
<dbReference type="InterPro" id="IPR036396">
    <property type="entry name" value="Cyt_P450_sf"/>
</dbReference>
<dbReference type="PRINTS" id="PR00463">
    <property type="entry name" value="EP450I"/>
</dbReference>
<proteinExistence type="inferred from homology"/>
<evidence type="ECO:0000256" key="1">
    <source>
        <dbReference type="ARBA" id="ARBA00010617"/>
    </source>
</evidence>
<keyword evidence="5" id="KW-0503">Monooxygenase</keyword>
<keyword evidence="2 4" id="KW-0479">Metal-binding</keyword>
<keyword evidence="4 5" id="KW-0349">Heme</keyword>
<dbReference type="PRINTS" id="PR00385">
    <property type="entry name" value="P450"/>
</dbReference>
<organism evidence="6">
    <name type="scientific">Magallana gigas</name>
    <name type="common">Pacific oyster</name>
    <name type="synonym">Crassostrea gigas</name>
    <dbReference type="NCBI Taxonomy" id="29159"/>
    <lineage>
        <taxon>Eukaryota</taxon>
        <taxon>Metazoa</taxon>
        <taxon>Spiralia</taxon>
        <taxon>Lophotrochozoa</taxon>
        <taxon>Mollusca</taxon>
        <taxon>Bivalvia</taxon>
        <taxon>Autobranchia</taxon>
        <taxon>Pteriomorphia</taxon>
        <taxon>Ostreida</taxon>
        <taxon>Ostreoidea</taxon>
        <taxon>Ostreidae</taxon>
        <taxon>Magallana</taxon>
    </lineage>
</organism>
<dbReference type="InterPro" id="IPR001128">
    <property type="entry name" value="Cyt_P450"/>
</dbReference>
<evidence type="ECO:0000256" key="5">
    <source>
        <dbReference type="RuleBase" id="RU000461"/>
    </source>
</evidence>
<accession>K1PRW4</accession>
<dbReference type="GO" id="GO:0005506">
    <property type="term" value="F:iron ion binding"/>
    <property type="evidence" value="ECO:0007669"/>
    <property type="project" value="InterPro"/>
</dbReference>
<dbReference type="InterPro" id="IPR050182">
    <property type="entry name" value="Cytochrome_P450_fam2"/>
</dbReference>
<sequence length="533" mass="61372">MAFFLSFIDMTTALVFIVVFLFVSHWISTPGDQIPGPFALPFIGNLPMFFGMRQRLHIELLKLKEIYGDVFRVYVGPYKLIIISGYDNIHHAFVKHGLNFSHRPNWLPNVKSRAEIYGYGIVWGDGDEWRRLRRFALQSMRDFGVGKKSLEEIILEEAKLLVEEFAAREGQPINDVKRMMTSSISNVIHHVTFGFRYPHDDETFLRVIKLFDEVFKGPGPLVASLPKWCQIGRLMQVNYTYLSRYPHDDETFLRVIKLFDEVFKGPGPLVASLPKWCQIGRLKSSIKRSREAIELLTEYVTEQIADHEKTYDGNNIRDFIDLYIQAQRAEAKDNGKQTVHHLFRVILDLFSAGTETTATSLDWALLYMIEKPEIQQKCFKQIEKDYPHSVYYLHYADSVLLCSSMSLPHMTNEDVQIAGYCIPKHTIVMGFLTTSHLDPKYFPEPRQFRPGRFIDDVTGTIAQQDQFIPFSLGPRACPGESLAKTEMFLVFSNLIQKFRFSKVSVDDVLDFSGITGITTCASPYRLKVESQHD</sequence>
<dbReference type="PANTHER" id="PTHR24300:SF403">
    <property type="entry name" value="CYTOCHROME P450 306A1"/>
    <property type="match status" value="1"/>
</dbReference>
<gene>
    <name evidence="6" type="ORF">CGI_10007148</name>
</gene>
<dbReference type="InParanoid" id="K1PRW4"/>
<feature type="binding site" description="axial binding residue" evidence="4">
    <location>
        <position position="477"/>
    </location>
    <ligand>
        <name>heme</name>
        <dbReference type="ChEBI" id="CHEBI:30413"/>
    </ligand>
    <ligandPart>
        <name>Fe</name>
        <dbReference type="ChEBI" id="CHEBI:18248"/>
    </ligandPart>
</feature>
<keyword evidence="3 4" id="KW-0408">Iron</keyword>
<evidence type="ECO:0000256" key="3">
    <source>
        <dbReference type="ARBA" id="ARBA00023004"/>
    </source>
</evidence>
<reference evidence="6" key="1">
    <citation type="journal article" date="2012" name="Nature">
        <title>The oyster genome reveals stress adaptation and complexity of shell formation.</title>
        <authorList>
            <person name="Zhang G."/>
            <person name="Fang X."/>
            <person name="Guo X."/>
            <person name="Li L."/>
            <person name="Luo R."/>
            <person name="Xu F."/>
            <person name="Yang P."/>
            <person name="Zhang L."/>
            <person name="Wang X."/>
            <person name="Qi H."/>
            <person name="Xiong Z."/>
            <person name="Que H."/>
            <person name="Xie Y."/>
            <person name="Holland P.W."/>
            <person name="Paps J."/>
            <person name="Zhu Y."/>
            <person name="Wu F."/>
            <person name="Chen Y."/>
            <person name="Wang J."/>
            <person name="Peng C."/>
            <person name="Meng J."/>
            <person name="Yang L."/>
            <person name="Liu J."/>
            <person name="Wen B."/>
            <person name="Zhang N."/>
            <person name="Huang Z."/>
            <person name="Zhu Q."/>
            <person name="Feng Y."/>
            <person name="Mount A."/>
            <person name="Hedgecock D."/>
            <person name="Xu Z."/>
            <person name="Liu Y."/>
            <person name="Domazet-Loso T."/>
            <person name="Du Y."/>
            <person name="Sun X."/>
            <person name="Zhang S."/>
            <person name="Liu B."/>
            <person name="Cheng P."/>
            <person name="Jiang X."/>
            <person name="Li J."/>
            <person name="Fan D."/>
            <person name="Wang W."/>
            <person name="Fu W."/>
            <person name="Wang T."/>
            <person name="Wang B."/>
            <person name="Zhang J."/>
            <person name="Peng Z."/>
            <person name="Li Y."/>
            <person name="Li N."/>
            <person name="Wang J."/>
            <person name="Chen M."/>
            <person name="He Y."/>
            <person name="Tan F."/>
            <person name="Song X."/>
            <person name="Zheng Q."/>
            <person name="Huang R."/>
            <person name="Yang H."/>
            <person name="Du X."/>
            <person name="Chen L."/>
            <person name="Yang M."/>
            <person name="Gaffney P.M."/>
            <person name="Wang S."/>
            <person name="Luo L."/>
            <person name="She Z."/>
            <person name="Ming Y."/>
            <person name="Huang W."/>
            <person name="Zhang S."/>
            <person name="Huang B."/>
            <person name="Zhang Y."/>
            <person name="Qu T."/>
            <person name="Ni P."/>
            <person name="Miao G."/>
            <person name="Wang J."/>
            <person name="Wang Q."/>
            <person name="Steinberg C.E."/>
            <person name="Wang H."/>
            <person name="Li N."/>
            <person name="Qian L."/>
            <person name="Zhang G."/>
            <person name="Li Y."/>
            <person name="Yang H."/>
            <person name="Liu X."/>
            <person name="Wang J."/>
            <person name="Yin Y."/>
            <person name="Wang J."/>
        </authorList>
    </citation>
    <scope>NUCLEOTIDE SEQUENCE [LARGE SCALE GENOMIC DNA]</scope>
    <source>
        <strain evidence="6">05x7-T-G4-1.051#20</strain>
    </source>
</reference>
<dbReference type="GO" id="GO:0016712">
    <property type="term" value="F:oxidoreductase activity, acting on paired donors, with incorporation or reduction of molecular oxygen, reduced flavin or flavoprotein as one donor, and incorporation of one atom of oxygen"/>
    <property type="evidence" value="ECO:0007669"/>
    <property type="project" value="TreeGrafter"/>
</dbReference>
<dbReference type="PANTHER" id="PTHR24300">
    <property type="entry name" value="CYTOCHROME P450 508A4-RELATED"/>
    <property type="match status" value="1"/>
</dbReference>
<dbReference type="Gene3D" id="1.10.630.10">
    <property type="entry name" value="Cytochrome P450"/>
    <property type="match status" value="2"/>
</dbReference>
<dbReference type="GO" id="GO:0020037">
    <property type="term" value="F:heme binding"/>
    <property type="evidence" value="ECO:0007669"/>
    <property type="project" value="InterPro"/>
</dbReference>
<dbReference type="HOGENOM" id="CLU_001570_22_0_1"/>
<dbReference type="AlphaFoldDB" id="K1PRW4"/>
<dbReference type="PROSITE" id="PS00086">
    <property type="entry name" value="CYTOCHROME_P450"/>
    <property type="match status" value="1"/>
</dbReference>
<dbReference type="InterPro" id="IPR002401">
    <property type="entry name" value="Cyt_P450_E_grp-I"/>
</dbReference>
<dbReference type="GO" id="GO:0005737">
    <property type="term" value="C:cytoplasm"/>
    <property type="evidence" value="ECO:0007669"/>
    <property type="project" value="TreeGrafter"/>
</dbReference>